<feature type="compositionally biased region" description="Low complexity" evidence="1">
    <location>
        <begin position="516"/>
        <end position="525"/>
    </location>
</feature>
<sequence>MPPDVQKRLPACDTCKLRRVKCDPVPPPEACPRCISKGIVCTTTNVKRKRPQDRSGKRIQTAKAAFGTIRPLYEANPAPLVRAETYLTQLELASELTGHLLENHRMHPDLTPVHANLPSDNIVPGATLIRQFDAGGRRISTLPKTSQALALCILTLTARISSHPLLFGPTSPPPRLATILFDSAVDIRSVPEWGRRRENACERLREMAVESAWHAKLLGADGGAGSGIAGVSDEGMAACLLLEAIEDRYEQGRGQVWGAAFVALLRRKLDAKRRAEWARLSRATINEIDDESAVPSSSPSAALPEKAQHAPRIPGLAWSLQLMREALSSAARGQLCSYTLHDEEMVAGLRPVSPEKVLEHPDSFGVAESHPPRDFYEGEESRAEWWDFDSYYALGRPYTYRMMEIALGSYEWTLRRTHRVPFSVPHLKAHLASIAPLQELTHVAARRLKLLLSPAAVDVRHRTGRGAAFRAATGEEPGELMRTFHRGHPGVHPDPGSDSQQKRTGAADGDDGDDGGMAMQGADGAPGVHSPRDELRAQEMARTLQLLMRGCLAASLFPVYNDVRERLRALGAGGGCPGDERVVLEGVMRALTGALVPDARAMLRGVRAVVRLAWVTNVGRSMRESLGSSSTATSTAAGVSSAARSPAARAGMSTPETDSATPPPPHAGDSEPPPGLASVPLHCGLLYPSSFAWEGKIVSLLRLCISPHLFARASWNEPFSIWARVLLDAPPTEDGGSGGFTRDEKIAELECLLDTARVMAWSYPTLDEDLIRATEDTVETLKAEQHAAAHPAASTIRLESSPSPPRGRRASPDRDHTLLRGVPTSGASVPTVKEALEGVPHERISDLRHARGCQRARRRPRWESRC</sequence>
<feature type="domain" description="Zn(2)-C6 fungal-type" evidence="2">
    <location>
        <begin position="11"/>
        <end position="43"/>
    </location>
</feature>
<dbReference type="SUPFAM" id="SSF57701">
    <property type="entry name" value="Zn2/Cys6 DNA-binding domain"/>
    <property type="match status" value="1"/>
</dbReference>
<dbReference type="EMBL" id="JH711592">
    <property type="protein sequence ID" value="EIW74344.1"/>
    <property type="molecule type" value="Genomic_DNA"/>
</dbReference>
<evidence type="ECO:0000256" key="1">
    <source>
        <dbReference type="SAM" id="MobiDB-lite"/>
    </source>
</evidence>
<dbReference type="Proteomes" id="UP000053558">
    <property type="component" value="Unassembled WGS sequence"/>
</dbReference>
<dbReference type="PROSITE" id="PS50048">
    <property type="entry name" value="ZN2_CY6_FUNGAL_2"/>
    <property type="match status" value="1"/>
</dbReference>
<dbReference type="SMART" id="SM00066">
    <property type="entry name" value="GAL4"/>
    <property type="match status" value="1"/>
</dbReference>
<feature type="compositionally biased region" description="Low complexity" evidence="1">
    <location>
        <begin position="625"/>
        <end position="653"/>
    </location>
</feature>
<dbReference type="AlphaFoldDB" id="R7SH13"/>
<dbReference type="GO" id="GO:0000981">
    <property type="term" value="F:DNA-binding transcription factor activity, RNA polymerase II-specific"/>
    <property type="evidence" value="ECO:0007669"/>
    <property type="project" value="InterPro"/>
</dbReference>
<dbReference type="CDD" id="cd00067">
    <property type="entry name" value="GAL4"/>
    <property type="match status" value="1"/>
</dbReference>
<organism evidence="3 4">
    <name type="scientific">Coniophora puteana (strain RWD-64-598)</name>
    <name type="common">Brown rot fungus</name>
    <dbReference type="NCBI Taxonomy" id="741705"/>
    <lineage>
        <taxon>Eukaryota</taxon>
        <taxon>Fungi</taxon>
        <taxon>Dikarya</taxon>
        <taxon>Basidiomycota</taxon>
        <taxon>Agaricomycotina</taxon>
        <taxon>Agaricomycetes</taxon>
        <taxon>Agaricomycetidae</taxon>
        <taxon>Boletales</taxon>
        <taxon>Coniophorineae</taxon>
        <taxon>Coniophoraceae</taxon>
        <taxon>Coniophora</taxon>
    </lineage>
</organism>
<dbReference type="PROSITE" id="PS00463">
    <property type="entry name" value="ZN2_CY6_FUNGAL_1"/>
    <property type="match status" value="1"/>
</dbReference>
<dbReference type="Gene3D" id="4.10.240.10">
    <property type="entry name" value="Zn(2)-C6 fungal-type DNA-binding domain"/>
    <property type="match status" value="1"/>
</dbReference>
<dbReference type="Pfam" id="PF00172">
    <property type="entry name" value="Zn_clus"/>
    <property type="match status" value="1"/>
</dbReference>
<reference evidence="4" key="1">
    <citation type="journal article" date="2012" name="Science">
        <title>The Paleozoic origin of enzymatic lignin decomposition reconstructed from 31 fungal genomes.</title>
        <authorList>
            <person name="Floudas D."/>
            <person name="Binder M."/>
            <person name="Riley R."/>
            <person name="Barry K."/>
            <person name="Blanchette R.A."/>
            <person name="Henrissat B."/>
            <person name="Martinez A.T."/>
            <person name="Otillar R."/>
            <person name="Spatafora J.W."/>
            <person name="Yadav J.S."/>
            <person name="Aerts A."/>
            <person name="Benoit I."/>
            <person name="Boyd A."/>
            <person name="Carlson A."/>
            <person name="Copeland A."/>
            <person name="Coutinho P.M."/>
            <person name="de Vries R.P."/>
            <person name="Ferreira P."/>
            <person name="Findley K."/>
            <person name="Foster B."/>
            <person name="Gaskell J."/>
            <person name="Glotzer D."/>
            <person name="Gorecki P."/>
            <person name="Heitman J."/>
            <person name="Hesse C."/>
            <person name="Hori C."/>
            <person name="Igarashi K."/>
            <person name="Jurgens J.A."/>
            <person name="Kallen N."/>
            <person name="Kersten P."/>
            <person name="Kohler A."/>
            <person name="Kuees U."/>
            <person name="Kumar T.K.A."/>
            <person name="Kuo A."/>
            <person name="LaButti K."/>
            <person name="Larrondo L.F."/>
            <person name="Lindquist E."/>
            <person name="Ling A."/>
            <person name="Lombard V."/>
            <person name="Lucas S."/>
            <person name="Lundell T."/>
            <person name="Martin R."/>
            <person name="McLaughlin D.J."/>
            <person name="Morgenstern I."/>
            <person name="Morin E."/>
            <person name="Murat C."/>
            <person name="Nagy L.G."/>
            <person name="Nolan M."/>
            <person name="Ohm R.A."/>
            <person name="Patyshakuliyeva A."/>
            <person name="Rokas A."/>
            <person name="Ruiz-Duenas F.J."/>
            <person name="Sabat G."/>
            <person name="Salamov A."/>
            <person name="Samejima M."/>
            <person name="Schmutz J."/>
            <person name="Slot J.C."/>
            <person name="St John F."/>
            <person name="Stenlid J."/>
            <person name="Sun H."/>
            <person name="Sun S."/>
            <person name="Syed K."/>
            <person name="Tsang A."/>
            <person name="Wiebenga A."/>
            <person name="Young D."/>
            <person name="Pisabarro A."/>
            <person name="Eastwood D.C."/>
            <person name="Martin F."/>
            <person name="Cullen D."/>
            <person name="Grigoriev I.V."/>
            <person name="Hibbett D.S."/>
        </authorList>
    </citation>
    <scope>NUCLEOTIDE SEQUENCE [LARGE SCALE GENOMIC DNA]</scope>
    <source>
        <strain evidence="4">RWD-64-598 SS2</strain>
    </source>
</reference>
<keyword evidence="4" id="KW-1185">Reference proteome</keyword>
<dbReference type="OrthoDB" id="2915254at2759"/>
<dbReference type="GO" id="GO:0008270">
    <property type="term" value="F:zinc ion binding"/>
    <property type="evidence" value="ECO:0007669"/>
    <property type="project" value="InterPro"/>
</dbReference>
<name>R7SH13_CONPW</name>
<evidence type="ECO:0000259" key="2">
    <source>
        <dbReference type="PROSITE" id="PS50048"/>
    </source>
</evidence>
<dbReference type="InterPro" id="IPR036864">
    <property type="entry name" value="Zn2-C6_fun-type_DNA-bd_sf"/>
</dbReference>
<accession>R7SH13</accession>
<proteinExistence type="predicted"/>
<feature type="region of interest" description="Disordered" evidence="1">
    <location>
        <begin position="468"/>
        <end position="531"/>
    </location>
</feature>
<protein>
    <recommendedName>
        <fullName evidence="2">Zn(2)-C6 fungal-type domain-containing protein</fullName>
    </recommendedName>
</protein>
<feature type="region of interest" description="Disordered" evidence="1">
    <location>
        <begin position="624"/>
        <end position="675"/>
    </location>
</feature>
<dbReference type="GeneID" id="19209692"/>
<dbReference type="KEGG" id="cput:CONPUDRAFT_78018"/>
<dbReference type="InterPro" id="IPR001138">
    <property type="entry name" value="Zn2Cys6_DnaBD"/>
</dbReference>
<evidence type="ECO:0000313" key="3">
    <source>
        <dbReference type="EMBL" id="EIW74344.1"/>
    </source>
</evidence>
<dbReference type="RefSeq" id="XP_007775365.1">
    <property type="nucleotide sequence ID" value="XM_007777175.1"/>
</dbReference>
<evidence type="ECO:0000313" key="4">
    <source>
        <dbReference type="Proteomes" id="UP000053558"/>
    </source>
</evidence>
<feature type="region of interest" description="Disordered" evidence="1">
    <location>
        <begin position="783"/>
        <end position="830"/>
    </location>
</feature>
<feature type="compositionally biased region" description="Pro residues" evidence="1">
    <location>
        <begin position="661"/>
        <end position="675"/>
    </location>
</feature>
<gene>
    <name evidence="3" type="ORF">CONPUDRAFT_78018</name>
</gene>